<gene>
    <name evidence="1" type="ORF">LCGC14_1657770</name>
</gene>
<comment type="caution">
    <text evidence="1">The sequence shown here is derived from an EMBL/GenBank/DDBJ whole genome shotgun (WGS) entry which is preliminary data.</text>
</comment>
<organism evidence="1">
    <name type="scientific">marine sediment metagenome</name>
    <dbReference type="NCBI Taxonomy" id="412755"/>
    <lineage>
        <taxon>unclassified sequences</taxon>
        <taxon>metagenomes</taxon>
        <taxon>ecological metagenomes</taxon>
    </lineage>
</organism>
<proteinExistence type="predicted"/>
<protein>
    <submittedName>
        <fullName evidence="1">Uncharacterized protein</fullName>
    </submittedName>
</protein>
<dbReference type="AlphaFoldDB" id="A0A0F9HV04"/>
<accession>A0A0F9HV04</accession>
<feature type="non-terminal residue" evidence="1">
    <location>
        <position position="1"/>
    </location>
</feature>
<reference evidence="1" key="1">
    <citation type="journal article" date="2015" name="Nature">
        <title>Complex archaea that bridge the gap between prokaryotes and eukaryotes.</title>
        <authorList>
            <person name="Spang A."/>
            <person name="Saw J.H."/>
            <person name="Jorgensen S.L."/>
            <person name="Zaremba-Niedzwiedzka K."/>
            <person name="Martijn J."/>
            <person name="Lind A.E."/>
            <person name="van Eijk R."/>
            <person name="Schleper C."/>
            <person name="Guy L."/>
            <person name="Ettema T.J."/>
        </authorList>
    </citation>
    <scope>NUCLEOTIDE SEQUENCE</scope>
</reference>
<dbReference type="EMBL" id="LAZR01014038">
    <property type="protein sequence ID" value="KKM19231.1"/>
    <property type="molecule type" value="Genomic_DNA"/>
</dbReference>
<name>A0A0F9HV04_9ZZZZ</name>
<evidence type="ECO:0000313" key="1">
    <source>
        <dbReference type="EMBL" id="KKM19231.1"/>
    </source>
</evidence>
<sequence>STITKVLFLVEGQEVDTLAGHMDIGQPVGRDEVML</sequence>